<sequence length="287" mass="32263">MASTTSSSNNAPPPYLTQIHVRPYRNSDFEETRKTFLDMLVGGRCTYLRSTHKHLKPSLDESPFTLAMQKQFTTPLSLISYSITLFGLLVLLFLANSVATRNIGIVLSLIGPSTFFYSRYTLRSVFNQYRERILTGDLADIGKHYHLVDTSLNGNGNGNGDVATSKGKSGFWVAEAVQQGGKPEVVGCVGLDANTNKDETSAELRRLVISPKYRRRGIAQQLIRTVVQFAHEHEIQSIFLTTSSYQQPAINMYKKLGFDLKEIKEVSIQMQTFKIYAFNLNVDNYKV</sequence>
<dbReference type="PANTHER" id="PTHR13947">
    <property type="entry name" value="GNAT FAMILY N-ACETYLTRANSFERASE"/>
    <property type="match status" value="1"/>
</dbReference>
<gene>
    <name evidence="4" type="ORF">CVT25_014043</name>
</gene>
<keyword evidence="2" id="KW-0812">Transmembrane</keyword>
<dbReference type="Pfam" id="PF00583">
    <property type="entry name" value="Acetyltransf_1"/>
    <property type="match status" value="1"/>
</dbReference>
<evidence type="ECO:0000313" key="4">
    <source>
        <dbReference type="EMBL" id="PPQ93367.1"/>
    </source>
</evidence>
<feature type="transmembrane region" description="Helical" evidence="2">
    <location>
        <begin position="78"/>
        <end position="97"/>
    </location>
</feature>
<dbReference type="PROSITE" id="PS51186">
    <property type="entry name" value="GNAT"/>
    <property type="match status" value="1"/>
</dbReference>
<protein>
    <recommendedName>
        <fullName evidence="3">N-acetyltransferase domain-containing protein</fullName>
    </recommendedName>
</protein>
<dbReference type="CDD" id="cd04301">
    <property type="entry name" value="NAT_SF"/>
    <property type="match status" value="1"/>
</dbReference>
<dbReference type="GO" id="GO:0008080">
    <property type="term" value="F:N-acetyltransferase activity"/>
    <property type="evidence" value="ECO:0007669"/>
    <property type="project" value="InterPro"/>
</dbReference>
<name>A0A409XRM8_PSICY</name>
<dbReference type="EMBL" id="NHYD01000780">
    <property type="protein sequence ID" value="PPQ93367.1"/>
    <property type="molecule type" value="Genomic_DNA"/>
</dbReference>
<dbReference type="InterPro" id="IPR050769">
    <property type="entry name" value="NAT_camello-type"/>
</dbReference>
<dbReference type="Gene3D" id="3.40.630.30">
    <property type="match status" value="1"/>
</dbReference>
<feature type="transmembrane region" description="Helical" evidence="2">
    <location>
        <begin position="103"/>
        <end position="122"/>
    </location>
</feature>
<dbReference type="AlphaFoldDB" id="A0A409XRM8"/>
<dbReference type="InterPro" id="IPR000182">
    <property type="entry name" value="GNAT_dom"/>
</dbReference>
<organism evidence="4 5">
    <name type="scientific">Psilocybe cyanescens</name>
    <dbReference type="NCBI Taxonomy" id="93625"/>
    <lineage>
        <taxon>Eukaryota</taxon>
        <taxon>Fungi</taxon>
        <taxon>Dikarya</taxon>
        <taxon>Basidiomycota</taxon>
        <taxon>Agaricomycotina</taxon>
        <taxon>Agaricomycetes</taxon>
        <taxon>Agaricomycetidae</taxon>
        <taxon>Agaricales</taxon>
        <taxon>Agaricineae</taxon>
        <taxon>Strophariaceae</taxon>
        <taxon>Psilocybe</taxon>
    </lineage>
</organism>
<feature type="domain" description="N-acetyltransferase" evidence="3">
    <location>
        <begin position="131"/>
        <end position="281"/>
    </location>
</feature>
<proteinExistence type="predicted"/>
<evidence type="ECO:0000256" key="2">
    <source>
        <dbReference type="SAM" id="Phobius"/>
    </source>
</evidence>
<keyword evidence="2" id="KW-0472">Membrane</keyword>
<evidence type="ECO:0000256" key="1">
    <source>
        <dbReference type="ARBA" id="ARBA00022679"/>
    </source>
</evidence>
<dbReference type="PANTHER" id="PTHR13947:SF37">
    <property type="entry name" value="LD18367P"/>
    <property type="match status" value="1"/>
</dbReference>
<dbReference type="Proteomes" id="UP000283269">
    <property type="component" value="Unassembled WGS sequence"/>
</dbReference>
<dbReference type="STRING" id="93625.A0A409XRM8"/>
<accession>A0A409XRM8</accession>
<dbReference type="InterPro" id="IPR016181">
    <property type="entry name" value="Acyl_CoA_acyltransferase"/>
</dbReference>
<evidence type="ECO:0000259" key="3">
    <source>
        <dbReference type="PROSITE" id="PS51186"/>
    </source>
</evidence>
<evidence type="ECO:0000313" key="5">
    <source>
        <dbReference type="Proteomes" id="UP000283269"/>
    </source>
</evidence>
<comment type="caution">
    <text evidence="4">The sequence shown here is derived from an EMBL/GenBank/DDBJ whole genome shotgun (WGS) entry which is preliminary data.</text>
</comment>
<keyword evidence="2" id="KW-1133">Transmembrane helix</keyword>
<keyword evidence="5" id="KW-1185">Reference proteome</keyword>
<reference evidence="4 5" key="1">
    <citation type="journal article" date="2018" name="Evol. Lett.">
        <title>Horizontal gene cluster transfer increased hallucinogenic mushroom diversity.</title>
        <authorList>
            <person name="Reynolds H.T."/>
            <person name="Vijayakumar V."/>
            <person name="Gluck-Thaler E."/>
            <person name="Korotkin H.B."/>
            <person name="Matheny P.B."/>
            <person name="Slot J.C."/>
        </authorList>
    </citation>
    <scope>NUCLEOTIDE SEQUENCE [LARGE SCALE GENOMIC DNA]</scope>
    <source>
        <strain evidence="4 5">2631</strain>
    </source>
</reference>
<dbReference type="SUPFAM" id="SSF55729">
    <property type="entry name" value="Acyl-CoA N-acyltransferases (Nat)"/>
    <property type="match status" value="1"/>
</dbReference>
<dbReference type="OrthoDB" id="41532at2759"/>
<dbReference type="InParanoid" id="A0A409XRM8"/>
<keyword evidence="1" id="KW-0808">Transferase</keyword>